<dbReference type="KEGG" id="shg:Sph21_1801"/>
<sequence length="377" mass="42651">MKKVAIYFLLLLLPINTLLPIPLDKVALVGISILGAWVILERGILFSTLSLITLFFVFLCISLSISVNILSFAPIIVYPLLGVLYINVYTRLPYPKINDWLYTVLSYNSIVGLALWAMSYLIGLNPFVRPLIDKNMPFVHAAQGFCSTPQVFGTLCLTAVFIYIIKKQHGQHRQNRFFLITNALGIFASVNRVSILLFLFMLIFINRKIFATVLALGVGAAVYFFNVIKENLLNVSTLQSRSDLLYGFDLSFFYYNNPLGFLFGKGDPYLDERSFVNSKVDSAYVENGTAALIHLYGAVGFFLYLGIAAFLLFYAIKWRAYFIAFVIFLYMLVVPQFTHEYYSSSFYILLAAMLTAINNKDAKPAPLYSDEIEITSF</sequence>
<proteinExistence type="predicted"/>
<evidence type="ECO:0000313" key="2">
    <source>
        <dbReference type="EMBL" id="ADZ78363.1"/>
    </source>
</evidence>
<dbReference type="EMBL" id="CP002584">
    <property type="protein sequence ID" value="ADZ78363.1"/>
    <property type="molecule type" value="Genomic_DNA"/>
</dbReference>
<protein>
    <recommendedName>
        <fullName evidence="3">O-antigen polymerase</fullName>
    </recommendedName>
</protein>
<feature type="transmembrane region" description="Helical" evidence="1">
    <location>
        <begin position="144"/>
        <end position="165"/>
    </location>
</feature>
<keyword evidence="1" id="KW-0472">Membrane</keyword>
<feature type="transmembrane region" description="Helical" evidence="1">
    <location>
        <begin position="291"/>
        <end position="313"/>
    </location>
</feature>
<keyword evidence="1" id="KW-0812">Transmembrane</keyword>
<dbReference type="OrthoDB" id="819626at2"/>
<evidence type="ECO:0008006" key="3">
    <source>
        <dbReference type="Google" id="ProtNLM"/>
    </source>
</evidence>
<reference evidence="2" key="1">
    <citation type="submission" date="2011-03" db="EMBL/GenBank/DDBJ databases">
        <title>Complete sequence of Sphingobacterium sp. 21.</title>
        <authorList>
            <consortium name="US DOE Joint Genome Institute"/>
            <person name="Lucas S."/>
            <person name="Copeland A."/>
            <person name="Lapidus A."/>
            <person name="Cheng J.-F."/>
            <person name="Goodwin L."/>
            <person name="Pitluck S."/>
            <person name="Davenport K."/>
            <person name="Detter J.C."/>
            <person name="Han C."/>
            <person name="Tapia R."/>
            <person name="Land M."/>
            <person name="Hauser L."/>
            <person name="Kyrpides N."/>
            <person name="Ivanova N."/>
            <person name="Ovchinnikova G."/>
            <person name="Pagani I."/>
            <person name="Siebers A.K."/>
            <person name="Allgaier M."/>
            <person name="Thelen M.P."/>
            <person name="Hugenholtz P."/>
            <person name="Woyke T."/>
        </authorList>
    </citation>
    <scope>NUCLEOTIDE SEQUENCE</scope>
    <source>
        <strain evidence="2">21</strain>
    </source>
</reference>
<keyword evidence="1" id="KW-1133">Transmembrane helix</keyword>
<feature type="transmembrane region" description="Helical" evidence="1">
    <location>
        <begin position="44"/>
        <end position="62"/>
    </location>
</feature>
<dbReference type="PATRIC" id="fig|743722.3.peg.1926"/>
<feature type="transmembrane region" description="Helical" evidence="1">
    <location>
        <begin position="100"/>
        <end position="123"/>
    </location>
</feature>
<feature type="transmembrane region" description="Helical" evidence="1">
    <location>
        <begin position="69"/>
        <end position="88"/>
    </location>
</feature>
<feature type="transmembrane region" description="Helical" evidence="1">
    <location>
        <begin position="177"/>
        <end position="202"/>
    </location>
</feature>
<dbReference type="AlphaFoldDB" id="F4C891"/>
<evidence type="ECO:0000256" key="1">
    <source>
        <dbReference type="SAM" id="Phobius"/>
    </source>
</evidence>
<gene>
    <name evidence="2" type="ordered locus">Sph21_1801</name>
</gene>
<feature type="transmembrane region" description="Helical" evidence="1">
    <location>
        <begin position="209"/>
        <end position="228"/>
    </location>
</feature>
<organism evidence="2">
    <name type="scientific">Sphingobacterium sp. (strain 21)</name>
    <dbReference type="NCBI Taxonomy" id="743722"/>
    <lineage>
        <taxon>Bacteria</taxon>
        <taxon>Pseudomonadati</taxon>
        <taxon>Bacteroidota</taxon>
        <taxon>Sphingobacteriia</taxon>
        <taxon>Sphingobacteriales</taxon>
        <taxon>Sphingobacteriaceae</taxon>
        <taxon>Sphingobacterium</taxon>
    </lineage>
</organism>
<dbReference type="HOGENOM" id="CLU_733426_0_0_10"/>
<dbReference type="eggNOG" id="ENOG5032VRX">
    <property type="taxonomic scope" value="Bacteria"/>
</dbReference>
<name>F4C891_SPHS2</name>
<dbReference type="STRING" id="743722.Sph21_1801"/>
<feature type="transmembrane region" description="Helical" evidence="1">
    <location>
        <begin position="320"/>
        <end position="338"/>
    </location>
</feature>
<accession>F4C891</accession>